<accession>A0AAN7M2B2</accession>
<dbReference type="AlphaFoldDB" id="A0AAN7M2B2"/>
<sequence length="63" mass="6797">MSAPSRSEGFLGTMELQVAVGAAGEDRAQAVCSKEDEDGHSWIISLKAQNSFNRESSILLKEL</sequence>
<keyword evidence="2" id="KW-1185">Reference proteome</keyword>
<evidence type="ECO:0000313" key="2">
    <source>
        <dbReference type="Proteomes" id="UP001346149"/>
    </source>
</evidence>
<name>A0AAN7M2B2_TRANT</name>
<organism evidence="1 2">
    <name type="scientific">Trapa natans</name>
    <name type="common">Water chestnut</name>
    <dbReference type="NCBI Taxonomy" id="22666"/>
    <lineage>
        <taxon>Eukaryota</taxon>
        <taxon>Viridiplantae</taxon>
        <taxon>Streptophyta</taxon>
        <taxon>Embryophyta</taxon>
        <taxon>Tracheophyta</taxon>
        <taxon>Spermatophyta</taxon>
        <taxon>Magnoliopsida</taxon>
        <taxon>eudicotyledons</taxon>
        <taxon>Gunneridae</taxon>
        <taxon>Pentapetalae</taxon>
        <taxon>rosids</taxon>
        <taxon>malvids</taxon>
        <taxon>Myrtales</taxon>
        <taxon>Lythraceae</taxon>
        <taxon>Trapa</taxon>
    </lineage>
</organism>
<dbReference type="Proteomes" id="UP001346149">
    <property type="component" value="Unassembled WGS sequence"/>
</dbReference>
<gene>
    <name evidence="1" type="ORF">SAY86_029510</name>
</gene>
<reference evidence="1 2" key="1">
    <citation type="journal article" date="2023" name="Hortic Res">
        <title>Pangenome of water caltrop reveals structural variations and asymmetric subgenome divergence after allopolyploidization.</title>
        <authorList>
            <person name="Zhang X."/>
            <person name="Chen Y."/>
            <person name="Wang L."/>
            <person name="Yuan Y."/>
            <person name="Fang M."/>
            <person name="Shi L."/>
            <person name="Lu R."/>
            <person name="Comes H.P."/>
            <person name="Ma Y."/>
            <person name="Chen Y."/>
            <person name="Huang G."/>
            <person name="Zhou Y."/>
            <person name="Zheng Z."/>
            <person name="Qiu Y."/>
        </authorList>
    </citation>
    <scope>NUCLEOTIDE SEQUENCE [LARGE SCALE GENOMIC DNA]</scope>
    <source>
        <strain evidence="1">F231</strain>
    </source>
</reference>
<comment type="caution">
    <text evidence="1">The sequence shown here is derived from an EMBL/GenBank/DDBJ whole genome shotgun (WGS) entry which is preliminary data.</text>
</comment>
<proteinExistence type="predicted"/>
<evidence type="ECO:0000313" key="1">
    <source>
        <dbReference type="EMBL" id="KAK4797184.1"/>
    </source>
</evidence>
<dbReference type="EMBL" id="JAXQNO010000006">
    <property type="protein sequence ID" value="KAK4797184.1"/>
    <property type="molecule type" value="Genomic_DNA"/>
</dbReference>
<protein>
    <submittedName>
        <fullName evidence="1">Uncharacterized protein</fullName>
    </submittedName>
</protein>